<feature type="transmembrane region" description="Helical" evidence="1">
    <location>
        <begin position="133"/>
        <end position="154"/>
    </location>
</feature>
<accession>A0A090SL82</accession>
<organism evidence="2 3">
    <name type="scientific">Vibrio maritimus</name>
    <dbReference type="NCBI Taxonomy" id="990268"/>
    <lineage>
        <taxon>Bacteria</taxon>
        <taxon>Pseudomonadati</taxon>
        <taxon>Pseudomonadota</taxon>
        <taxon>Gammaproteobacteria</taxon>
        <taxon>Vibrionales</taxon>
        <taxon>Vibrionaceae</taxon>
        <taxon>Vibrio</taxon>
    </lineage>
</organism>
<dbReference type="Proteomes" id="UP000029228">
    <property type="component" value="Unassembled WGS sequence"/>
</dbReference>
<keyword evidence="3" id="KW-1185">Reference proteome</keyword>
<keyword evidence="1" id="KW-1133">Transmembrane helix</keyword>
<name>A0A090SL82_9VIBR</name>
<evidence type="ECO:0000313" key="2">
    <source>
        <dbReference type="EMBL" id="GAL20167.1"/>
    </source>
</evidence>
<keyword evidence="1" id="KW-0812">Transmembrane</keyword>
<keyword evidence="1" id="KW-0472">Membrane</keyword>
<dbReference type="EMBL" id="BBMR01000005">
    <property type="protein sequence ID" value="GAL20167.1"/>
    <property type="molecule type" value="Genomic_DNA"/>
</dbReference>
<evidence type="ECO:0000313" key="3">
    <source>
        <dbReference type="Proteomes" id="UP000029228"/>
    </source>
</evidence>
<dbReference type="STRING" id="990268.JCM19235_4367"/>
<dbReference type="AlphaFoldDB" id="A0A090SL82"/>
<protein>
    <submittedName>
        <fullName evidence="2">Uncharacterized protein</fullName>
    </submittedName>
</protein>
<comment type="caution">
    <text evidence="2">The sequence shown here is derived from an EMBL/GenBank/DDBJ whole genome shotgun (WGS) entry which is preliminary data.</text>
</comment>
<gene>
    <name evidence="2" type="ORF">JCM19235_4367</name>
</gene>
<proteinExistence type="predicted"/>
<feature type="transmembrane region" description="Helical" evidence="1">
    <location>
        <begin position="12"/>
        <end position="31"/>
    </location>
</feature>
<sequence length="349" mass="39305">MNTKLSLSNKPLVIMTSFVVFLIALAAMLYASNLALHVAIYSSLRQQLPNALNDALVNSYDAELLLKHSESLIKSWLESAKVMSLFDISTVNSLEVLEISLTSMSSTDHADLTFQLGDQHYGVSWHIAAERSALSLLFIVSSSALIGFAAYRLLQHRAKTYPSPVNHEIYDTEPEALTRPQNSTPSAIEATNKPRDLVEPNSTIDHGLTINLLDRTITIGQHKLTMSKTPFFYYYWYIKRSIDNLPPYINPPSTKPDIGNGRELAQIMRCFGGHARAINELEQHGLKAKTLDQNRNKIKDEMLAHFGELAEPYLFLKSRDPKTGRYQHQLAKSIFTIKQKVNFRDISKA</sequence>
<evidence type="ECO:0000256" key="1">
    <source>
        <dbReference type="SAM" id="Phobius"/>
    </source>
</evidence>
<dbReference type="OrthoDB" id="5732380at2"/>
<reference evidence="2 3" key="1">
    <citation type="submission" date="2014-09" db="EMBL/GenBank/DDBJ databases">
        <title>Vibrio maritimus JCM 19235. (C45) whole genome shotgun sequence.</title>
        <authorList>
            <person name="Sawabe T."/>
            <person name="Meirelles P."/>
            <person name="Nakanishi M."/>
            <person name="Sayaka M."/>
            <person name="Hattori M."/>
            <person name="Ohkuma M."/>
        </authorList>
    </citation>
    <scope>NUCLEOTIDE SEQUENCE [LARGE SCALE GENOMIC DNA]</scope>
    <source>
        <strain evidence="3">JCM19235</strain>
    </source>
</reference>